<evidence type="ECO:0000313" key="2">
    <source>
        <dbReference type="EMBL" id="RMC14816.1"/>
    </source>
</evidence>
<dbReference type="EMBL" id="QRBI01000104">
    <property type="protein sequence ID" value="RMC14816.1"/>
    <property type="molecule type" value="Genomic_DNA"/>
</dbReference>
<feature type="compositionally biased region" description="Basic and acidic residues" evidence="1">
    <location>
        <begin position="639"/>
        <end position="648"/>
    </location>
</feature>
<dbReference type="OrthoDB" id="9218901at2759"/>
<dbReference type="AlphaFoldDB" id="A0A3M0KP47"/>
<protein>
    <submittedName>
        <fullName evidence="2">Uncharacterized protein</fullName>
    </submittedName>
</protein>
<feature type="compositionally biased region" description="Acidic residues" evidence="1">
    <location>
        <begin position="416"/>
        <end position="425"/>
    </location>
</feature>
<gene>
    <name evidence="2" type="ORF">DUI87_06992</name>
</gene>
<comment type="caution">
    <text evidence="2">The sequence shown here is derived from an EMBL/GenBank/DDBJ whole genome shotgun (WGS) entry which is preliminary data.</text>
</comment>
<feature type="region of interest" description="Disordered" evidence="1">
    <location>
        <begin position="459"/>
        <end position="495"/>
    </location>
</feature>
<feature type="region of interest" description="Disordered" evidence="1">
    <location>
        <begin position="269"/>
        <end position="299"/>
    </location>
</feature>
<evidence type="ECO:0000313" key="3">
    <source>
        <dbReference type="Proteomes" id="UP000269221"/>
    </source>
</evidence>
<reference evidence="2 3" key="1">
    <citation type="submission" date="2018-07" db="EMBL/GenBank/DDBJ databases">
        <title>A high quality draft genome assembly of the barn swallow (H. rustica rustica).</title>
        <authorList>
            <person name="Formenti G."/>
            <person name="Chiara M."/>
            <person name="Poveda L."/>
            <person name="Francoijs K.-J."/>
            <person name="Bonisoli-Alquati A."/>
            <person name="Canova L."/>
            <person name="Gianfranceschi L."/>
            <person name="Horner D.S."/>
            <person name="Saino N."/>
        </authorList>
    </citation>
    <scope>NUCLEOTIDE SEQUENCE [LARGE SCALE GENOMIC DNA]</scope>
    <source>
        <strain evidence="2">Chelidonia</strain>
        <tissue evidence="2">Blood</tissue>
    </source>
</reference>
<feature type="compositionally biased region" description="Acidic residues" evidence="1">
    <location>
        <begin position="606"/>
        <end position="618"/>
    </location>
</feature>
<evidence type="ECO:0000256" key="1">
    <source>
        <dbReference type="SAM" id="MobiDB-lite"/>
    </source>
</evidence>
<name>A0A3M0KP47_HIRRU</name>
<proteinExistence type="predicted"/>
<feature type="region of interest" description="Disordered" evidence="1">
    <location>
        <begin position="1"/>
        <end position="44"/>
    </location>
</feature>
<dbReference type="Proteomes" id="UP000269221">
    <property type="component" value="Unassembled WGS sequence"/>
</dbReference>
<keyword evidence="3" id="KW-1185">Reference proteome</keyword>
<feature type="region of interest" description="Disordered" evidence="1">
    <location>
        <begin position="416"/>
        <end position="438"/>
    </location>
</feature>
<accession>A0A3M0KP47</accession>
<organism evidence="2 3">
    <name type="scientific">Hirundo rustica rustica</name>
    <dbReference type="NCBI Taxonomy" id="333673"/>
    <lineage>
        <taxon>Eukaryota</taxon>
        <taxon>Metazoa</taxon>
        <taxon>Chordata</taxon>
        <taxon>Craniata</taxon>
        <taxon>Vertebrata</taxon>
        <taxon>Euteleostomi</taxon>
        <taxon>Archelosauria</taxon>
        <taxon>Archosauria</taxon>
        <taxon>Dinosauria</taxon>
        <taxon>Saurischia</taxon>
        <taxon>Theropoda</taxon>
        <taxon>Coelurosauria</taxon>
        <taxon>Aves</taxon>
        <taxon>Neognathae</taxon>
        <taxon>Neoaves</taxon>
        <taxon>Telluraves</taxon>
        <taxon>Australaves</taxon>
        <taxon>Passeriformes</taxon>
        <taxon>Sylvioidea</taxon>
        <taxon>Hirundinidae</taxon>
        <taxon>Hirundo</taxon>
    </lineage>
</organism>
<sequence length="760" mass="81743">MTKRQKVNADYKSREGQPLLSKRRQVRDGDGGRGCSGTWRRAGGRELQPGLAPGLALGMSWCQNGLAEGIAQRQRAQLGTQPSLAAVLCICLGARAGLADVRKDSVPTRSPPSPTSSCFPQVLQRLPQAAAEVTWVTVTPLYMDRLVLRPFTSLKPTGCGTQEGSLECGHSLPHSGTVTQPPRLSVSDLSPLHGPPLTVTPLCWLSPEMPRAASARVKMPPLPAAPAASGSSPTSRAWSTGPVARGYRDLVPTSPWGTMAADGAWLTPTPESSAEGLRQGSGARQGHGLSPLRCEGDTPHRTGTQLAWKHLGHTETQELIEVQGEHGGKTSKDLIRGLAPCLHEDTSIKSNCTQEQSRFCQVTDAEPEVLPSTPSLTKCSTGEMGNSSELLSPGLIAEPFSVSDDLQLRDIFLEESEEEWEDEGLPDTAAPAAGDRCSDRQSVSLASWKEKKAEAAASAVARDLSDKGHSELFPTSEPEETSGFPASLSSGGPCEDRRTHWLAEQSTHGMLLCRETGDDSKPLLQISAEELGKLEEDILSTFHEESILVPHSLSSLTNEGTGETEKYSHLVSPDLFEELWSLFNNRDMPSWDTHADNLLAKWEEEELPDTDSAGEEDNEPKSSLCPPMQDKVEPTASRLDSDPCDEGHSELLLMAPPKESKMLACTFSANTTEEADATCVDAGHAQARLDQENPCSTGMLAGPSRVPAQTLACSVSSSSTDVTTVLQPPAPRRWSSILKTARRALSRLFSFSCRSGQREE</sequence>
<feature type="region of interest" description="Disordered" evidence="1">
    <location>
        <begin position="606"/>
        <end position="648"/>
    </location>
</feature>